<dbReference type="CDD" id="cd17321">
    <property type="entry name" value="MFS_MMR_MDR_like"/>
    <property type="match status" value="1"/>
</dbReference>
<feature type="transmembrane region" description="Helical" evidence="9">
    <location>
        <begin position="344"/>
        <end position="363"/>
    </location>
</feature>
<evidence type="ECO:0000256" key="4">
    <source>
        <dbReference type="ARBA" id="ARBA00022475"/>
    </source>
</evidence>
<feature type="compositionally biased region" description="Basic and acidic residues" evidence="8">
    <location>
        <begin position="639"/>
        <end position="656"/>
    </location>
</feature>
<feature type="compositionally biased region" description="Pro residues" evidence="8">
    <location>
        <begin position="611"/>
        <end position="624"/>
    </location>
</feature>
<feature type="transmembrane region" description="Helical" evidence="9">
    <location>
        <begin position="280"/>
        <end position="305"/>
    </location>
</feature>
<keyword evidence="7 9" id="KW-0472">Membrane</keyword>
<comment type="similarity">
    <text evidence="2">Belongs to the major facilitator superfamily. EmrB family.</text>
</comment>
<feature type="transmembrane region" description="Helical" evidence="9">
    <location>
        <begin position="28"/>
        <end position="49"/>
    </location>
</feature>
<feature type="transmembrane region" description="Helical" evidence="9">
    <location>
        <begin position="156"/>
        <end position="175"/>
    </location>
</feature>
<dbReference type="GO" id="GO:0005886">
    <property type="term" value="C:plasma membrane"/>
    <property type="evidence" value="ECO:0007669"/>
    <property type="project" value="UniProtKB-SubCell"/>
</dbReference>
<reference evidence="12" key="1">
    <citation type="journal article" date="2016" name="Genome Announc.">
        <title>Draft Genome Sequences of Five Rapidly Growing Mycobacterium Species, M. thermoresistibile, M. fortuitum subsp. acetamidolyticum, M. canariasense, M. brisbanense, and M. novocastrense.</title>
        <authorList>
            <person name="Katahira K."/>
            <person name="Ogura Y."/>
            <person name="Gotoh Y."/>
            <person name="Hayashi T."/>
        </authorList>
    </citation>
    <scope>NUCLEOTIDE SEQUENCE [LARGE SCALE GENOMIC DNA]</scope>
    <source>
        <strain evidence="12">JCM15298</strain>
    </source>
</reference>
<dbReference type="InterPro" id="IPR011701">
    <property type="entry name" value="MFS"/>
</dbReference>
<comment type="subcellular location">
    <subcellularLocation>
        <location evidence="1">Cell membrane</location>
        <topology evidence="1">Multi-pass membrane protein</topology>
    </subcellularLocation>
</comment>
<sequence length="688" mass="73697">MPEDQTDRRAPAAARLTGTARQANPWHALWAMLVGFFMILVDSTIVAVANKRIMEALATDYDGVIWVTSAYLLAYAVPLLVAGRLGDRFGPKNLYLLGLTVFTIASLWCGLSGSIQMLIAARVVQGVGAALLTPQTLSTITRIFPPERRGVAMSVWGATAGVATLVGPLAGGVLVDGLGWQWIFFVNVPIGLVGLALAAWLVPVLPTEKHSFDLLGVALSGIAMLLIVFGLQEGQSHHWAPWIWATIVAGVGFMVAFVYWQSVNPREPLIPLRVFADRDFTLSNVGIAVIGFAVTAMILPVMFYAPAVCGLSYTRSALLTAPMAIATGVLAPFVGRIVDRSHPAPIIGFGFATLAIALTWLSVEMTPTTPIWRLLLPLAAMGVGMAFIWSPLAATATRNLPPQLAGAGSGVFNTTRQVGSVLGSASMAAFMTSRIGAELPARPSGGAPTEGQAGVLPEFLREPFSAALSQSLLLPAFIALFGVVAALFLRGFGATTPRLVTGLPAPRLPAADQHSVDEHWQDDDDYIEYTVDWSPGHDSPSLRSPGQDPPTDLLPAVDATPPDESLTEPLYAHVEHPLHAPADTWHAGPVDTWQHLEPESEPEPEPEPEPRPVPDPPRPMPDPPRAWRSILDDLLAEPPGDHIGHAHNGFHTDQDGRFQPLQPPADQDDEEPGGRHSRPSRGRHSRDD</sequence>
<dbReference type="InterPro" id="IPR020846">
    <property type="entry name" value="MFS_dom"/>
</dbReference>
<dbReference type="STRING" id="228230.RMCC_3643"/>
<dbReference type="OrthoDB" id="7375466at2"/>
<dbReference type="EMBL" id="BCSY01000057">
    <property type="protein sequence ID" value="GAS96677.1"/>
    <property type="molecule type" value="Genomic_DNA"/>
</dbReference>
<evidence type="ECO:0000256" key="6">
    <source>
        <dbReference type="ARBA" id="ARBA00022989"/>
    </source>
</evidence>
<evidence type="ECO:0000313" key="12">
    <source>
        <dbReference type="Proteomes" id="UP000069443"/>
    </source>
</evidence>
<evidence type="ECO:0000256" key="2">
    <source>
        <dbReference type="ARBA" id="ARBA00008537"/>
    </source>
</evidence>
<feature type="transmembrane region" description="Helical" evidence="9">
    <location>
        <begin position="214"/>
        <end position="232"/>
    </location>
</feature>
<keyword evidence="4" id="KW-1003">Cell membrane</keyword>
<name>A0A117IAP1_MYCCR</name>
<proteinExistence type="inferred from homology"/>
<keyword evidence="3" id="KW-0813">Transport</keyword>
<dbReference type="GO" id="GO:0022857">
    <property type="term" value="F:transmembrane transporter activity"/>
    <property type="evidence" value="ECO:0007669"/>
    <property type="project" value="InterPro"/>
</dbReference>
<dbReference type="InterPro" id="IPR004638">
    <property type="entry name" value="EmrB-like"/>
</dbReference>
<feature type="transmembrane region" description="Helical" evidence="9">
    <location>
        <begin position="239"/>
        <end position="260"/>
    </location>
</feature>
<dbReference type="Gene3D" id="1.20.1720.10">
    <property type="entry name" value="Multidrug resistance protein D"/>
    <property type="match status" value="1"/>
</dbReference>
<keyword evidence="6 9" id="KW-1133">Transmembrane helix</keyword>
<organism evidence="11 12">
    <name type="scientific">Mycolicibacterium canariasense</name>
    <name type="common">Mycobacterium canariasense</name>
    <dbReference type="NCBI Taxonomy" id="228230"/>
    <lineage>
        <taxon>Bacteria</taxon>
        <taxon>Bacillati</taxon>
        <taxon>Actinomycetota</taxon>
        <taxon>Actinomycetes</taxon>
        <taxon>Mycobacteriales</taxon>
        <taxon>Mycobacteriaceae</taxon>
        <taxon>Mycolicibacterium</taxon>
    </lineage>
</organism>
<dbReference type="FunFam" id="1.20.1720.10:FF:000021">
    <property type="entry name" value="Drug resistance transporter, EmrB/QacA subfamily"/>
    <property type="match status" value="1"/>
</dbReference>
<dbReference type="InterPro" id="IPR036259">
    <property type="entry name" value="MFS_trans_sf"/>
</dbReference>
<accession>A0A117IAP1</accession>
<feature type="region of interest" description="Disordered" evidence="8">
    <location>
        <begin position="529"/>
        <end position="565"/>
    </location>
</feature>
<comment type="caution">
    <text evidence="11">The sequence shown here is derived from an EMBL/GenBank/DDBJ whole genome shotgun (WGS) entry which is preliminary data.</text>
</comment>
<feature type="transmembrane region" description="Helical" evidence="9">
    <location>
        <begin position="375"/>
        <end position="394"/>
    </location>
</feature>
<dbReference type="PANTHER" id="PTHR42718">
    <property type="entry name" value="MAJOR FACILITATOR SUPERFAMILY MULTIDRUG TRANSPORTER MFSC"/>
    <property type="match status" value="1"/>
</dbReference>
<feature type="domain" description="Major facilitator superfamily (MFS) profile" evidence="10">
    <location>
        <begin position="28"/>
        <end position="494"/>
    </location>
</feature>
<dbReference type="NCBIfam" id="TIGR00711">
    <property type="entry name" value="efflux_EmrB"/>
    <property type="match status" value="1"/>
</dbReference>
<evidence type="ECO:0000256" key="7">
    <source>
        <dbReference type="ARBA" id="ARBA00023136"/>
    </source>
</evidence>
<protein>
    <submittedName>
        <fullName evidence="11">Drug-transport integral membrane protein</fullName>
    </submittedName>
</protein>
<evidence type="ECO:0000256" key="1">
    <source>
        <dbReference type="ARBA" id="ARBA00004651"/>
    </source>
</evidence>
<dbReference type="Gene3D" id="1.20.1250.20">
    <property type="entry name" value="MFS general substrate transporter like domains"/>
    <property type="match status" value="1"/>
</dbReference>
<feature type="transmembrane region" description="Helical" evidence="9">
    <location>
        <begin position="182"/>
        <end position="202"/>
    </location>
</feature>
<dbReference type="SUPFAM" id="SSF103473">
    <property type="entry name" value="MFS general substrate transporter"/>
    <property type="match status" value="1"/>
</dbReference>
<evidence type="ECO:0000256" key="5">
    <source>
        <dbReference type="ARBA" id="ARBA00022692"/>
    </source>
</evidence>
<evidence type="ECO:0000256" key="8">
    <source>
        <dbReference type="SAM" id="MobiDB-lite"/>
    </source>
</evidence>
<feature type="transmembrane region" description="Helical" evidence="9">
    <location>
        <begin position="61"/>
        <end position="82"/>
    </location>
</feature>
<dbReference type="PANTHER" id="PTHR42718:SF42">
    <property type="entry name" value="EXPORT PROTEIN"/>
    <property type="match status" value="1"/>
</dbReference>
<evidence type="ECO:0000256" key="9">
    <source>
        <dbReference type="SAM" id="Phobius"/>
    </source>
</evidence>
<feature type="region of interest" description="Disordered" evidence="8">
    <location>
        <begin position="594"/>
        <end position="688"/>
    </location>
</feature>
<dbReference type="Pfam" id="PF07690">
    <property type="entry name" value="MFS_1"/>
    <property type="match status" value="1"/>
</dbReference>
<keyword evidence="5 9" id="KW-0812">Transmembrane</keyword>
<keyword evidence="12" id="KW-1185">Reference proteome</keyword>
<feature type="transmembrane region" description="Helical" evidence="9">
    <location>
        <begin position="94"/>
        <end position="111"/>
    </location>
</feature>
<evidence type="ECO:0000313" key="11">
    <source>
        <dbReference type="EMBL" id="GAS96677.1"/>
    </source>
</evidence>
<feature type="transmembrane region" description="Helical" evidence="9">
    <location>
        <begin position="317"/>
        <end position="338"/>
    </location>
</feature>
<evidence type="ECO:0000256" key="3">
    <source>
        <dbReference type="ARBA" id="ARBA00022448"/>
    </source>
</evidence>
<evidence type="ECO:0000259" key="10">
    <source>
        <dbReference type="PROSITE" id="PS50850"/>
    </source>
</evidence>
<reference evidence="12" key="2">
    <citation type="submission" date="2016-02" db="EMBL/GenBank/DDBJ databases">
        <title>Draft genome sequence of five rapidly growing Mycobacterium species.</title>
        <authorList>
            <person name="Katahira K."/>
            <person name="Gotou Y."/>
            <person name="Iida K."/>
            <person name="Ogura Y."/>
            <person name="Hayashi T."/>
        </authorList>
    </citation>
    <scope>NUCLEOTIDE SEQUENCE [LARGE SCALE GENOMIC DNA]</scope>
    <source>
        <strain evidence="12">JCM15298</strain>
    </source>
</reference>
<dbReference type="AlphaFoldDB" id="A0A117IAP1"/>
<gene>
    <name evidence="11" type="ORF">RMCC_3643</name>
</gene>
<feature type="transmembrane region" description="Helical" evidence="9">
    <location>
        <begin position="467"/>
        <end position="489"/>
    </location>
</feature>
<feature type="compositionally biased region" description="Basic residues" evidence="8">
    <location>
        <begin position="675"/>
        <end position="688"/>
    </location>
</feature>
<dbReference type="PROSITE" id="PS50850">
    <property type="entry name" value="MFS"/>
    <property type="match status" value="1"/>
</dbReference>
<dbReference type="Proteomes" id="UP000069443">
    <property type="component" value="Unassembled WGS sequence"/>
</dbReference>